<evidence type="ECO:0000256" key="1">
    <source>
        <dbReference type="ARBA" id="ARBA00022468"/>
    </source>
</evidence>
<dbReference type="Gene3D" id="1.10.8.270">
    <property type="entry name" value="putative rabgap domain of human tbc1 domain family member 14 like domains"/>
    <property type="match status" value="1"/>
</dbReference>
<comment type="function">
    <text evidence="2">May act as a GTPase-activating protein for Rab family protein(s).</text>
</comment>
<dbReference type="GeneID" id="103126531"/>
<dbReference type="PANTHER" id="PTHR47219:SF10">
    <property type="entry name" value="GROWTH HORMONE-REGULATED TBC PROTEIN 1"/>
    <property type="match status" value="1"/>
</dbReference>
<dbReference type="Gene3D" id="1.10.472.80">
    <property type="entry name" value="Ypt/Rab-GAP domain of gyp1p, domain 3"/>
    <property type="match status" value="1"/>
</dbReference>
<evidence type="ECO:0000313" key="5">
    <source>
        <dbReference type="RefSeq" id="XP_060039751.1"/>
    </source>
</evidence>
<dbReference type="InterPro" id="IPR035969">
    <property type="entry name" value="Rab-GAP_TBC_sf"/>
</dbReference>
<feature type="domain" description="Rab-GAP TBC" evidence="3">
    <location>
        <begin position="73"/>
        <end position="263"/>
    </location>
</feature>
<dbReference type="InterPro" id="IPR000195">
    <property type="entry name" value="Rab-GAP-TBC_dom"/>
</dbReference>
<keyword evidence="4" id="KW-1185">Reference proteome</keyword>
<proteinExistence type="predicted"/>
<dbReference type="PANTHER" id="PTHR47219">
    <property type="entry name" value="RAB GTPASE-ACTIVATING PROTEIN 1-LIKE"/>
    <property type="match status" value="1"/>
</dbReference>
<sequence>MEPAERAQAALDRVPRVDAYGFERPADVDAAAYEDSLAAQLAVLARRAHKWERLLRGGGVRRNLTLKRYIRKGVPLEHRARVWMGVSGAQAQLDQNPGYYHRLLQGHRDDSLEEAIRTDLHRTFPDNVRFRRDAEHCLQEPLFNVLLAYGLHNPAVGYCQGMNFVAGYLLLVSSREEEAFWLLDALLGRILPDYYGPAMLGLRTDQEVLGELVRAKLPAVAALLDRHGVPWSLLAARWFICLFADVLPVETALRVWDCLFCEGSKVLFRVALTLLKLHQAFLLSAASGPELCQRAQEITRGACAWHCYSFMQSIFSEPGSLSRSSIRRLRQACRRRLLVQG</sequence>
<dbReference type="SUPFAM" id="SSF47923">
    <property type="entry name" value="Ypt/Rab-GAP domain of gyp1p"/>
    <property type="match status" value="2"/>
</dbReference>
<dbReference type="RefSeq" id="XP_060039751.1">
    <property type="nucleotide sequence ID" value="XM_060183768.1"/>
</dbReference>
<evidence type="ECO:0000313" key="4">
    <source>
        <dbReference type="Proteomes" id="UP001652624"/>
    </source>
</evidence>
<reference evidence="5" key="1">
    <citation type="submission" date="2025-08" db="UniProtKB">
        <authorList>
            <consortium name="RefSeq"/>
        </authorList>
    </citation>
    <scope>IDENTIFICATION</scope>
</reference>
<gene>
    <name evidence="5" type="primary">GRTP1</name>
</gene>
<dbReference type="Proteomes" id="UP001652624">
    <property type="component" value="Chromosome 5"/>
</dbReference>
<accession>A0ABM3WT66</accession>
<dbReference type="SMART" id="SM00164">
    <property type="entry name" value="TBC"/>
    <property type="match status" value="1"/>
</dbReference>
<evidence type="ECO:0000256" key="2">
    <source>
        <dbReference type="ARBA" id="ARBA00043879"/>
    </source>
</evidence>
<organism evidence="4 5">
    <name type="scientific">Erinaceus europaeus</name>
    <name type="common">Western European hedgehog</name>
    <dbReference type="NCBI Taxonomy" id="9365"/>
    <lineage>
        <taxon>Eukaryota</taxon>
        <taxon>Metazoa</taxon>
        <taxon>Chordata</taxon>
        <taxon>Craniata</taxon>
        <taxon>Vertebrata</taxon>
        <taxon>Euteleostomi</taxon>
        <taxon>Mammalia</taxon>
        <taxon>Eutheria</taxon>
        <taxon>Laurasiatheria</taxon>
        <taxon>Eulipotyphla</taxon>
        <taxon>Erinaceidae</taxon>
        <taxon>Erinaceinae</taxon>
        <taxon>Erinaceus</taxon>
    </lineage>
</organism>
<keyword evidence="1" id="KW-0343">GTPase activation</keyword>
<protein>
    <submittedName>
        <fullName evidence="5">Growth hormone-regulated TBC protein 1 isoform X1</fullName>
    </submittedName>
</protein>
<dbReference type="PROSITE" id="PS50086">
    <property type="entry name" value="TBC_RABGAP"/>
    <property type="match status" value="1"/>
</dbReference>
<name>A0ABM3WT66_ERIEU</name>
<dbReference type="Pfam" id="PF00566">
    <property type="entry name" value="RabGAP-TBC"/>
    <property type="match status" value="1"/>
</dbReference>
<evidence type="ECO:0000259" key="3">
    <source>
        <dbReference type="PROSITE" id="PS50086"/>
    </source>
</evidence>
<dbReference type="InterPro" id="IPR050302">
    <property type="entry name" value="Rab_GAP_TBC_domain"/>
</dbReference>